<dbReference type="AlphaFoldDB" id="A0A6L5QX43"/>
<protein>
    <submittedName>
        <fullName evidence="2">Uncharacterized protein</fullName>
    </submittedName>
</protein>
<name>A0A6L5QX43_9MICO</name>
<gene>
    <name evidence="2" type="ORF">GJR97_01270</name>
</gene>
<organism evidence="2 3">
    <name type="scientific">Agromyces kandeliae</name>
    <dbReference type="NCBI Taxonomy" id="2666141"/>
    <lineage>
        <taxon>Bacteria</taxon>
        <taxon>Bacillati</taxon>
        <taxon>Actinomycetota</taxon>
        <taxon>Actinomycetes</taxon>
        <taxon>Micrococcales</taxon>
        <taxon>Microbacteriaceae</taxon>
        <taxon>Agromyces</taxon>
    </lineage>
</organism>
<dbReference type="InterPro" id="IPR055593">
    <property type="entry name" value="DUF7169"/>
</dbReference>
<feature type="compositionally biased region" description="Basic and acidic residues" evidence="1">
    <location>
        <begin position="45"/>
        <end position="59"/>
    </location>
</feature>
<evidence type="ECO:0000313" key="2">
    <source>
        <dbReference type="EMBL" id="MRX42350.1"/>
    </source>
</evidence>
<evidence type="ECO:0000313" key="3">
    <source>
        <dbReference type="Proteomes" id="UP000476511"/>
    </source>
</evidence>
<dbReference type="RefSeq" id="WP_154344750.1">
    <property type="nucleotide sequence ID" value="NZ_WKJD01000004.1"/>
</dbReference>
<comment type="caution">
    <text evidence="2">The sequence shown here is derived from an EMBL/GenBank/DDBJ whole genome shotgun (WGS) entry which is preliminary data.</text>
</comment>
<keyword evidence="3" id="KW-1185">Reference proteome</keyword>
<sequence>MTSTTSVALASHGAALVALVGVLREATTSQYDTPPRPSSPANDAPRPKGEHADPTMRTALHPDRMRLRATIIGAESTLARSADEFAAASRALDAALAPYRGEVGDDLAELTDAADRVEARLAVAA</sequence>
<evidence type="ECO:0000256" key="1">
    <source>
        <dbReference type="SAM" id="MobiDB-lite"/>
    </source>
</evidence>
<proteinExistence type="predicted"/>
<dbReference type="Pfam" id="PF23773">
    <property type="entry name" value="DUF7169"/>
    <property type="match status" value="1"/>
</dbReference>
<accession>A0A6L5QX43</accession>
<dbReference type="Proteomes" id="UP000476511">
    <property type="component" value="Unassembled WGS sequence"/>
</dbReference>
<feature type="region of interest" description="Disordered" evidence="1">
    <location>
        <begin position="28"/>
        <end position="59"/>
    </location>
</feature>
<reference evidence="2 3" key="1">
    <citation type="submission" date="2019-11" db="EMBL/GenBank/DDBJ databases">
        <title>Agromyces kandeliae sp. nov., isolated from mangrove soil.</title>
        <authorList>
            <person name="Wang R."/>
        </authorList>
    </citation>
    <scope>NUCLEOTIDE SEQUENCE [LARGE SCALE GENOMIC DNA]</scope>
    <source>
        <strain evidence="2 3">Q22</strain>
    </source>
</reference>
<dbReference type="EMBL" id="WKJD01000004">
    <property type="protein sequence ID" value="MRX42350.1"/>
    <property type="molecule type" value="Genomic_DNA"/>
</dbReference>